<proteinExistence type="predicted"/>
<reference evidence="1 2" key="1">
    <citation type="journal article" date="2019" name="Front. Microbiol.">
        <title>Ammonia Oxidation by the Arctic Terrestrial Thaumarchaeote Candidatus Nitrosocosmicus arcticus Is Stimulated by Increasing Temperatures.</title>
        <authorList>
            <person name="Alves R.J.E."/>
            <person name="Kerou M."/>
            <person name="Zappe A."/>
            <person name="Bittner R."/>
            <person name="Abby S.S."/>
            <person name="Schmidt H.A."/>
            <person name="Pfeifer K."/>
            <person name="Schleper C."/>
        </authorList>
    </citation>
    <scope>NUCLEOTIDE SEQUENCE [LARGE SCALE GENOMIC DNA]</scope>
    <source>
        <strain evidence="1 2">Kfb</strain>
    </source>
</reference>
<dbReference type="EMBL" id="VOAH01000004">
    <property type="protein sequence ID" value="TVP41140.1"/>
    <property type="molecule type" value="Genomic_DNA"/>
</dbReference>
<name>A0A557SX09_9ARCH</name>
<organism evidence="1 2">
    <name type="scientific">Candidatus Nitrosocosmicus arcticus</name>
    <dbReference type="NCBI Taxonomy" id="2035267"/>
    <lineage>
        <taxon>Archaea</taxon>
        <taxon>Nitrososphaerota</taxon>
        <taxon>Nitrososphaeria</taxon>
        <taxon>Nitrososphaerales</taxon>
        <taxon>Nitrososphaeraceae</taxon>
        <taxon>Candidatus Nitrosocosmicus</taxon>
    </lineage>
</organism>
<evidence type="ECO:0000313" key="1">
    <source>
        <dbReference type="EMBL" id="TVP41140.1"/>
    </source>
</evidence>
<dbReference type="Proteomes" id="UP000315289">
    <property type="component" value="Unassembled WGS sequence"/>
</dbReference>
<evidence type="ECO:0000313" key="2">
    <source>
        <dbReference type="Proteomes" id="UP000315289"/>
    </source>
</evidence>
<dbReference type="AlphaFoldDB" id="A0A557SX09"/>
<sequence>MTYVTDGETGYYLSSIYHYVKSNAISEDKTQKDCIYNDRQKYAIWRKIYSDVSLQGML</sequence>
<comment type="caution">
    <text evidence="1">The sequence shown here is derived from an EMBL/GenBank/DDBJ whole genome shotgun (WGS) entry which is preliminary data.</text>
</comment>
<accession>A0A557SX09</accession>
<keyword evidence="2" id="KW-1185">Reference proteome</keyword>
<protein>
    <submittedName>
        <fullName evidence="1">Uncharacterized protein</fullName>
    </submittedName>
</protein>
<gene>
    <name evidence="1" type="ORF">NARC_40103</name>
</gene>